<gene>
    <name evidence="7" type="ORF">BN996_03578</name>
</gene>
<evidence type="ECO:0000256" key="4">
    <source>
        <dbReference type="ARBA" id="ARBA00022989"/>
    </source>
</evidence>
<sequence>MNQRVARALTLGRAILYEVRTERLTFMAGSIAYGAFVSLLPLFLLVLAAVSATGDSDLRQSVIGVIQTVLTPGAGDVIIAELEASSQLASFSVIGVLVLVWGTLRIFRGLDTAFSDIYESEAANTFADQLSDGIIVLVTVALAVIAGALIESALPALDGTLGWVVYRGLLVAVLFLTFYPMYYIFPDEDVTYLEVVPGTLVAAVGLTTFESLFRLYVEFSSREPESSVVAGILVLLTWLYFSGLVILLGAAVNAVLSNRSRDVNVRPLFGGVPLDSQTDAVTRDEVTAAIERLDRLLAAAPDEDLTLRVGDESVTLPRPERVVTDTETNRFLPEGPVRLELRWSSWPDSHEE</sequence>
<dbReference type="PANTHER" id="PTHR30213">
    <property type="entry name" value="INNER MEMBRANE PROTEIN YHJD"/>
    <property type="match status" value="1"/>
</dbReference>
<accession>A0A0D6JW30</accession>
<dbReference type="PANTHER" id="PTHR30213:SF0">
    <property type="entry name" value="UPF0761 MEMBRANE PROTEIN YIHY"/>
    <property type="match status" value="1"/>
</dbReference>
<keyword evidence="8" id="KW-1185">Reference proteome</keyword>
<keyword evidence="4 6" id="KW-1133">Transmembrane helix</keyword>
<dbReference type="Pfam" id="PF03631">
    <property type="entry name" value="Virul_fac_BrkB"/>
    <property type="match status" value="1"/>
</dbReference>
<dbReference type="InterPro" id="IPR017039">
    <property type="entry name" value="Virul_fac_BrkB"/>
</dbReference>
<feature type="transmembrane region" description="Helical" evidence="6">
    <location>
        <begin position="192"/>
        <end position="216"/>
    </location>
</feature>
<feature type="transmembrane region" description="Helical" evidence="6">
    <location>
        <begin position="228"/>
        <end position="256"/>
    </location>
</feature>
<dbReference type="NCBIfam" id="TIGR00765">
    <property type="entry name" value="yihY_not_rbn"/>
    <property type="match status" value="1"/>
</dbReference>
<proteinExistence type="predicted"/>
<dbReference type="Proteomes" id="UP000198902">
    <property type="component" value="Unassembled WGS sequence"/>
</dbReference>
<feature type="transmembrane region" description="Helical" evidence="6">
    <location>
        <begin position="62"/>
        <end position="82"/>
    </location>
</feature>
<keyword evidence="5 6" id="KW-0472">Membrane</keyword>
<dbReference type="RefSeq" id="WP_042663549.1">
    <property type="nucleotide sequence ID" value="NZ_CABLRR010000006.1"/>
</dbReference>
<evidence type="ECO:0000256" key="5">
    <source>
        <dbReference type="ARBA" id="ARBA00023136"/>
    </source>
</evidence>
<dbReference type="AlphaFoldDB" id="A0A0D6JW30"/>
<feature type="transmembrane region" description="Helical" evidence="6">
    <location>
        <begin position="163"/>
        <end position="185"/>
    </location>
</feature>
<feature type="transmembrane region" description="Helical" evidence="6">
    <location>
        <begin position="26"/>
        <end position="50"/>
    </location>
</feature>
<name>A0A0D6JW30_9EURY</name>
<reference evidence="8" key="1">
    <citation type="submission" date="2015-03" db="EMBL/GenBank/DDBJ databases">
        <authorList>
            <person name="Urmite Genomes"/>
        </authorList>
    </citation>
    <scope>NUCLEOTIDE SEQUENCE [LARGE SCALE GENOMIC DNA]</scope>
    <source>
        <strain evidence="8">Arc-Hr</strain>
    </source>
</reference>
<dbReference type="OrthoDB" id="204872at2157"/>
<evidence type="ECO:0000313" key="8">
    <source>
        <dbReference type="Proteomes" id="UP000198902"/>
    </source>
</evidence>
<feature type="transmembrane region" description="Helical" evidence="6">
    <location>
        <begin position="88"/>
        <end position="107"/>
    </location>
</feature>
<keyword evidence="3 6" id="KW-0812">Transmembrane</keyword>
<evidence type="ECO:0000256" key="6">
    <source>
        <dbReference type="SAM" id="Phobius"/>
    </source>
</evidence>
<evidence type="ECO:0000256" key="2">
    <source>
        <dbReference type="ARBA" id="ARBA00022475"/>
    </source>
</evidence>
<protein>
    <submittedName>
        <fullName evidence="7">Uncharacterized protein</fullName>
    </submittedName>
</protein>
<evidence type="ECO:0000256" key="1">
    <source>
        <dbReference type="ARBA" id="ARBA00004651"/>
    </source>
</evidence>
<feature type="transmembrane region" description="Helical" evidence="6">
    <location>
        <begin position="134"/>
        <end position="157"/>
    </location>
</feature>
<dbReference type="GO" id="GO:0005886">
    <property type="term" value="C:plasma membrane"/>
    <property type="evidence" value="ECO:0007669"/>
    <property type="project" value="UniProtKB-SubCell"/>
</dbReference>
<dbReference type="EMBL" id="CSTE01000006">
    <property type="protein sequence ID" value="CQR53367.1"/>
    <property type="molecule type" value="Genomic_DNA"/>
</dbReference>
<evidence type="ECO:0000256" key="3">
    <source>
        <dbReference type="ARBA" id="ARBA00022692"/>
    </source>
</evidence>
<keyword evidence="2" id="KW-1003">Cell membrane</keyword>
<evidence type="ECO:0000313" key="7">
    <source>
        <dbReference type="EMBL" id="CQR53367.1"/>
    </source>
</evidence>
<organism evidence="7 8">
    <name type="scientific">Haloferax massiliensis</name>
    <dbReference type="NCBI Taxonomy" id="1476858"/>
    <lineage>
        <taxon>Archaea</taxon>
        <taxon>Methanobacteriati</taxon>
        <taxon>Methanobacteriota</taxon>
        <taxon>Stenosarchaea group</taxon>
        <taxon>Halobacteria</taxon>
        <taxon>Halobacteriales</taxon>
        <taxon>Haloferacaceae</taxon>
        <taxon>Haloferax</taxon>
    </lineage>
</organism>
<comment type="subcellular location">
    <subcellularLocation>
        <location evidence="1">Cell membrane</location>
        <topology evidence="1">Multi-pass membrane protein</topology>
    </subcellularLocation>
</comment>